<accession>A0ABX0K8E3</accession>
<name>A0ABX0K8E3_9PROT</name>
<comment type="caution">
    <text evidence="1">The sequence shown here is derived from an EMBL/GenBank/DDBJ whole genome shotgun (WGS) entry which is preliminary data.</text>
</comment>
<dbReference type="EMBL" id="WOSW01000014">
    <property type="protein sequence ID" value="NHO32679.1"/>
    <property type="molecule type" value="Genomic_DNA"/>
</dbReference>
<dbReference type="RefSeq" id="WP_173577211.1">
    <property type="nucleotide sequence ID" value="NZ_WOSX01000014.1"/>
</dbReference>
<evidence type="ECO:0000313" key="2">
    <source>
        <dbReference type="Proteomes" id="UP000615326"/>
    </source>
</evidence>
<sequence>MPLPDLLSCAGKPARTMQISQTDWILSYDQNEPVQPAVTLSSTLPPGITPTLALGASGTCHTVIRVHAGYVAAVHFTGVTLSMAGPTAACAPLIRECVENADRTSLPADYDAGKWLR</sequence>
<gene>
    <name evidence="1" type="ORF">GOB84_08910</name>
</gene>
<dbReference type="Proteomes" id="UP000615326">
    <property type="component" value="Unassembled WGS sequence"/>
</dbReference>
<proteinExistence type="predicted"/>
<keyword evidence="2" id="KW-1185">Reference proteome</keyword>
<protein>
    <submittedName>
        <fullName evidence="1">Uncharacterized protein</fullName>
    </submittedName>
</protein>
<evidence type="ECO:0000313" key="1">
    <source>
        <dbReference type="EMBL" id="NHO32679.1"/>
    </source>
</evidence>
<organism evidence="1 2">
    <name type="scientific">Acetobacter fallax</name>
    <dbReference type="NCBI Taxonomy" id="1737473"/>
    <lineage>
        <taxon>Bacteria</taxon>
        <taxon>Pseudomonadati</taxon>
        <taxon>Pseudomonadota</taxon>
        <taxon>Alphaproteobacteria</taxon>
        <taxon>Acetobacterales</taxon>
        <taxon>Acetobacteraceae</taxon>
        <taxon>Acetobacter</taxon>
    </lineage>
</organism>
<reference evidence="1 2" key="1">
    <citation type="journal article" date="2020" name="Int. J. Syst. Evol. Microbiol.">
        <title>Novel acetic acid bacteria from cider fermentations: Acetobacter conturbans sp. nov. and Acetobacter fallax sp. nov.</title>
        <authorList>
            <person name="Sombolestani A.S."/>
            <person name="Cleenwerck I."/>
            <person name="Cnockaert M."/>
            <person name="Borremans W."/>
            <person name="Wieme A.D."/>
            <person name="De Vuyst L."/>
            <person name="Vandamme P."/>
        </authorList>
    </citation>
    <scope>NUCLEOTIDE SEQUENCE [LARGE SCALE GENOMIC DNA]</scope>
    <source>
        <strain evidence="1 2">LMG 1637</strain>
    </source>
</reference>